<evidence type="ECO:0000256" key="1">
    <source>
        <dbReference type="SAM" id="MobiDB-lite"/>
    </source>
</evidence>
<gene>
    <name evidence="2" type="ORF">AVDCRST_MAG81-2489</name>
</gene>
<organism evidence="2">
    <name type="scientific">uncultured Synechococcales cyanobacterium</name>
    <dbReference type="NCBI Taxonomy" id="1936017"/>
    <lineage>
        <taxon>Bacteria</taxon>
        <taxon>Bacillati</taxon>
        <taxon>Cyanobacteriota</taxon>
        <taxon>Cyanophyceae</taxon>
        <taxon>Synechococcales</taxon>
        <taxon>environmental samples</taxon>
    </lineage>
</organism>
<accession>A0A6J4VIV6</accession>
<dbReference type="SUPFAM" id="SSF140376">
    <property type="entry name" value="ChaB-like"/>
    <property type="match status" value="1"/>
</dbReference>
<dbReference type="Gene3D" id="1.10.1740.70">
    <property type="entry name" value="ChaB"/>
    <property type="match status" value="1"/>
</dbReference>
<evidence type="ECO:0008006" key="3">
    <source>
        <dbReference type="Google" id="ProtNLM"/>
    </source>
</evidence>
<dbReference type="EMBL" id="CADCWO010000132">
    <property type="protein sequence ID" value="CAA9577221.1"/>
    <property type="molecule type" value="Genomic_DNA"/>
</dbReference>
<sequence length="80" mass="8891">MPFNQLEDLPQEVKQLPNEAQQVFMAAYNSIEGGNGDSDTALNVAWTTVKRDYHQGEDGQWQRIPQDDNNIRGGVQSGGN</sequence>
<dbReference type="AlphaFoldDB" id="A0A6J4VIV6"/>
<name>A0A6J4VIV6_9CYAN</name>
<dbReference type="InterPro" id="IPR037205">
    <property type="entry name" value="ChaB_sf"/>
</dbReference>
<proteinExistence type="predicted"/>
<feature type="region of interest" description="Disordered" evidence="1">
    <location>
        <begin position="55"/>
        <end position="80"/>
    </location>
</feature>
<protein>
    <recommendedName>
        <fullName evidence="3">Cation transport regulator chaB</fullName>
    </recommendedName>
</protein>
<dbReference type="InterPro" id="IPR009317">
    <property type="entry name" value="ChaB"/>
</dbReference>
<reference evidence="2" key="1">
    <citation type="submission" date="2020-02" db="EMBL/GenBank/DDBJ databases">
        <authorList>
            <person name="Meier V. D."/>
        </authorList>
    </citation>
    <scope>NUCLEOTIDE SEQUENCE</scope>
    <source>
        <strain evidence="2">AVDCRST_MAG81</strain>
    </source>
</reference>
<dbReference type="Pfam" id="PF06150">
    <property type="entry name" value="ChaB"/>
    <property type="match status" value="1"/>
</dbReference>
<evidence type="ECO:0000313" key="2">
    <source>
        <dbReference type="EMBL" id="CAA9577221.1"/>
    </source>
</evidence>